<evidence type="ECO:0000256" key="10">
    <source>
        <dbReference type="RuleBase" id="RU361164"/>
    </source>
</evidence>
<dbReference type="RefSeq" id="XP_066696339.1">
    <property type="nucleotide sequence ID" value="XM_066846848.1"/>
</dbReference>
<dbReference type="PANTHER" id="PTHR33753:SF1">
    <property type="entry name" value="ENDO-BETA-1,4-GLUCANASE CELB"/>
    <property type="match status" value="1"/>
</dbReference>
<comment type="subcellular location">
    <subcellularLocation>
        <location evidence="2">Membrane</location>
        <topology evidence="2">Multi-pass membrane protein</topology>
    </subcellularLocation>
</comment>
<feature type="transmembrane region" description="Helical" evidence="11">
    <location>
        <begin position="422"/>
        <end position="440"/>
    </location>
</feature>
<feature type="domain" description="Major facilitator superfamily (MFS) profile" evidence="12">
    <location>
        <begin position="308"/>
        <end position="441"/>
    </location>
</feature>
<dbReference type="GeneID" id="92079910"/>
<feature type="transmembrane region" description="Helical" evidence="11">
    <location>
        <begin position="396"/>
        <end position="416"/>
    </location>
</feature>
<evidence type="ECO:0000256" key="11">
    <source>
        <dbReference type="SAM" id="Phobius"/>
    </source>
</evidence>
<evidence type="ECO:0000256" key="3">
    <source>
        <dbReference type="ARBA" id="ARBA00006044"/>
    </source>
</evidence>
<dbReference type="InterPro" id="IPR020846">
    <property type="entry name" value="MFS_dom"/>
</dbReference>
<keyword evidence="8 10" id="KW-0326">Glycosidase</keyword>
<organism evidence="13 14">
    <name type="scientific">Apiospora aurea</name>
    <dbReference type="NCBI Taxonomy" id="335848"/>
    <lineage>
        <taxon>Eukaryota</taxon>
        <taxon>Fungi</taxon>
        <taxon>Dikarya</taxon>
        <taxon>Ascomycota</taxon>
        <taxon>Pezizomycotina</taxon>
        <taxon>Sordariomycetes</taxon>
        <taxon>Xylariomycetidae</taxon>
        <taxon>Amphisphaeriales</taxon>
        <taxon>Apiosporaceae</taxon>
        <taxon>Apiospora</taxon>
    </lineage>
</organism>
<evidence type="ECO:0000256" key="2">
    <source>
        <dbReference type="ARBA" id="ARBA00004141"/>
    </source>
</evidence>
<evidence type="ECO:0000256" key="9">
    <source>
        <dbReference type="ARBA" id="ARBA00023326"/>
    </source>
</evidence>
<dbReference type="PANTHER" id="PTHR33753">
    <property type="entry name" value="1,4-BETA-D-GLUCAN CELLOBIOHYDROLASE B"/>
    <property type="match status" value="1"/>
</dbReference>
<evidence type="ECO:0000256" key="4">
    <source>
        <dbReference type="ARBA" id="ARBA00022801"/>
    </source>
</evidence>
<dbReference type="Pfam" id="PF00840">
    <property type="entry name" value="Glyco_hydro_7"/>
    <property type="match status" value="1"/>
</dbReference>
<keyword evidence="4 10" id="KW-0378">Hydrolase</keyword>
<sequence>MICVAVLAVITRGFLIDRSICPDAETCAKACEYEGVDYKSLGVTTEGSALTMRLFLPNETGGYTRVSPRLYLLAEDDMNYEPIRLLNQEMSFDVDMLTLGCGLNGALYLDEMDFSGSRSETDPAGAQYGTGYCDAQCYNKTMINGVPSLNNSGACCHEMDIWEANGLATVLTPHTCSKPGPFLCTGAECGREAPGVCDKAGCGLNPYKTVGPDFYGPGKTVDTKRPFAVVTQFWTDPQTNKLSDIRRIYVQDGRSISAASPEGEAAGGGANNTATAEFCTSNKKEAFDRLGGMEAAGEALDRGMVLIFSIWNDLKTNMNWLDSGEAGPCGPDDGAPEKVLVANPSDNTIVDTATPTITNEFHSLTGIGWYGPAYRVTTCSTQFFYGKLYEQFRVKWIFVTCVVILELGSIVCASAPTSTAFIIGRAIAGCGASGIVTGVFM</sequence>
<comment type="catalytic activity">
    <reaction evidence="1">
        <text>Endohydrolysis of (1-&gt;4)-beta-D-glucosidic linkages in cellulose, lichenin and cereal beta-D-glucans.</text>
        <dbReference type="EC" id="3.2.1.4"/>
    </reaction>
</comment>
<evidence type="ECO:0000256" key="6">
    <source>
        <dbReference type="ARBA" id="ARBA00023180"/>
    </source>
</evidence>
<accession>A0ABR1Q2S0</accession>
<dbReference type="Proteomes" id="UP001391051">
    <property type="component" value="Unassembled WGS sequence"/>
</dbReference>
<dbReference type="SUPFAM" id="SSF103473">
    <property type="entry name" value="MFS general substrate transporter"/>
    <property type="match status" value="1"/>
</dbReference>
<dbReference type="InterPro" id="IPR037019">
    <property type="entry name" value="Glyco_hydro_7_sf"/>
</dbReference>
<evidence type="ECO:0000313" key="14">
    <source>
        <dbReference type="Proteomes" id="UP001391051"/>
    </source>
</evidence>
<comment type="similarity">
    <text evidence="3 10">Belongs to the glycosyl hydrolase 7 (cellulase C) family.</text>
</comment>
<dbReference type="EC" id="3.2.1.-" evidence="10"/>
<proteinExistence type="inferred from homology"/>
<protein>
    <recommendedName>
        <fullName evidence="10">Glucanase</fullName>
        <ecNumber evidence="10">3.2.1.-</ecNumber>
    </recommendedName>
</protein>
<evidence type="ECO:0000256" key="5">
    <source>
        <dbReference type="ARBA" id="ARBA00023001"/>
    </source>
</evidence>
<evidence type="ECO:0000256" key="1">
    <source>
        <dbReference type="ARBA" id="ARBA00000966"/>
    </source>
</evidence>
<dbReference type="Gene3D" id="2.70.100.10">
    <property type="entry name" value="Glycoside hydrolase, family 7, domain"/>
    <property type="match status" value="1"/>
</dbReference>
<dbReference type="InterPro" id="IPR036259">
    <property type="entry name" value="MFS_trans_sf"/>
</dbReference>
<evidence type="ECO:0000259" key="12">
    <source>
        <dbReference type="PROSITE" id="PS50850"/>
    </source>
</evidence>
<keyword evidence="9 10" id="KW-0624">Polysaccharide degradation</keyword>
<reference evidence="13 14" key="1">
    <citation type="submission" date="2023-01" db="EMBL/GenBank/DDBJ databases">
        <title>Analysis of 21 Apiospora genomes using comparative genomics revels a genus with tremendous synthesis potential of carbohydrate active enzymes and secondary metabolites.</title>
        <authorList>
            <person name="Sorensen T."/>
        </authorList>
    </citation>
    <scope>NUCLEOTIDE SEQUENCE [LARGE SCALE GENOMIC DNA]</scope>
    <source>
        <strain evidence="13 14">CBS 24483</strain>
    </source>
</reference>
<dbReference type="SUPFAM" id="SSF49899">
    <property type="entry name" value="Concanavalin A-like lectins/glucanases"/>
    <property type="match status" value="1"/>
</dbReference>
<keyword evidence="5 10" id="KW-0136">Cellulose degradation</keyword>
<dbReference type="InterPro" id="IPR001722">
    <property type="entry name" value="Glyco_hydro_7"/>
</dbReference>
<keyword evidence="11" id="KW-0812">Transmembrane</keyword>
<keyword evidence="6" id="KW-0325">Glycoprotein</keyword>
<keyword evidence="14" id="KW-1185">Reference proteome</keyword>
<keyword evidence="11" id="KW-0472">Membrane</keyword>
<dbReference type="InterPro" id="IPR013320">
    <property type="entry name" value="ConA-like_dom_sf"/>
</dbReference>
<keyword evidence="7" id="KW-0119">Carbohydrate metabolism</keyword>
<evidence type="ECO:0000256" key="7">
    <source>
        <dbReference type="ARBA" id="ARBA00023277"/>
    </source>
</evidence>
<dbReference type="PRINTS" id="PR00734">
    <property type="entry name" value="GLHYDRLASE7"/>
</dbReference>
<comment type="caution">
    <text evidence="13">The sequence shown here is derived from an EMBL/GenBank/DDBJ whole genome shotgun (WGS) entry which is preliminary data.</text>
</comment>
<dbReference type="PROSITE" id="PS50850">
    <property type="entry name" value="MFS"/>
    <property type="match status" value="1"/>
</dbReference>
<evidence type="ECO:0000256" key="8">
    <source>
        <dbReference type="ARBA" id="ARBA00023295"/>
    </source>
</evidence>
<evidence type="ECO:0000313" key="13">
    <source>
        <dbReference type="EMBL" id="KAK7946305.1"/>
    </source>
</evidence>
<keyword evidence="11" id="KW-1133">Transmembrane helix</keyword>
<name>A0ABR1Q2S0_9PEZI</name>
<gene>
    <name evidence="13" type="ORF">PG986_010626</name>
</gene>
<dbReference type="EMBL" id="JAQQWE010000007">
    <property type="protein sequence ID" value="KAK7946305.1"/>
    <property type="molecule type" value="Genomic_DNA"/>
</dbReference>
<dbReference type="Gene3D" id="1.20.1250.20">
    <property type="entry name" value="MFS general substrate transporter like domains"/>
    <property type="match status" value="1"/>
</dbReference>